<dbReference type="EMBL" id="JBITYG010000004">
    <property type="protein sequence ID" value="MFI9102087.1"/>
    <property type="molecule type" value="Genomic_DNA"/>
</dbReference>
<reference evidence="2 3" key="1">
    <citation type="submission" date="2024-10" db="EMBL/GenBank/DDBJ databases">
        <title>The Natural Products Discovery Center: Release of the First 8490 Sequenced Strains for Exploring Actinobacteria Biosynthetic Diversity.</title>
        <authorList>
            <person name="Kalkreuter E."/>
            <person name="Kautsar S.A."/>
            <person name="Yang D."/>
            <person name="Bader C.D."/>
            <person name="Teijaro C.N."/>
            <person name="Fluegel L."/>
            <person name="Davis C.M."/>
            <person name="Simpson J.R."/>
            <person name="Lauterbach L."/>
            <person name="Steele A.D."/>
            <person name="Gui C."/>
            <person name="Meng S."/>
            <person name="Li G."/>
            <person name="Viehrig K."/>
            <person name="Ye F."/>
            <person name="Su P."/>
            <person name="Kiefer A.F."/>
            <person name="Nichols A."/>
            <person name="Cepeda A.J."/>
            <person name="Yan W."/>
            <person name="Fan B."/>
            <person name="Jiang Y."/>
            <person name="Adhikari A."/>
            <person name="Zheng C.-J."/>
            <person name="Schuster L."/>
            <person name="Cowan T.M."/>
            <person name="Smanski M.J."/>
            <person name="Chevrette M.G."/>
            <person name="De Carvalho L.P.S."/>
            <person name="Shen B."/>
        </authorList>
    </citation>
    <scope>NUCLEOTIDE SEQUENCE [LARGE SCALE GENOMIC DNA]</scope>
    <source>
        <strain evidence="2 3">NPDC053399</strain>
    </source>
</reference>
<organism evidence="2 3">
    <name type="scientific">Streptomyces fildesensis</name>
    <dbReference type="NCBI Taxonomy" id="375757"/>
    <lineage>
        <taxon>Bacteria</taxon>
        <taxon>Bacillati</taxon>
        <taxon>Actinomycetota</taxon>
        <taxon>Actinomycetes</taxon>
        <taxon>Kitasatosporales</taxon>
        <taxon>Streptomycetaceae</taxon>
        <taxon>Streptomyces</taxon>
    </lineage>
</organism>
<dbReference type="InterPro" id="IPR020843">
    <property type="entry name" value="ER"/>
</dbReference>
<dbReference type="InterPro" id="IPR002364">
    <property type="entry name" value="Quin_OxRdtase/zeta-crystal_CS"/>
</dbReference>
<sequence length="323" mass="34591">MKAVVQDAYGSADVLEVRDIDPPVVGDEEVRLRVHAASAGIGDWHVMTGRPYLIRLFGFGLRRPRARVRGIDVAGSVEEVGANVTRFRRGDEVFGTCDGSFAEYACARQDRVTSKPANLSAEQAAAVPGSGIAALQALRDQGRLQPGQKVLVIGAGGGVGTFAVQLAKTFGAQVTGVCGTTKVDLVRSLGTDDVIDYTQDDFADGTRHYDLILDTAGNRPLSLLRRALTPEGTLVIVGAEGGGRWLQGSDRQLRAMLLSPFLCQKLRGLMSVQREKDLRYLAELIEAGKLTPVVGRTYPLSGVPDAMRYLAEGHAFGKVVITL</sequence>
<dbReference type="SMART" id="SM00829">
    <property type="entry name" value="PKS_ER"/>
    <property type="match status" value="1"/>
</dbReference>
<dbReference type="PANTHER" id="PTHR44013">
    <property type="entry name" value="ZINC-TYPE ALCOHOL DEHYDROGENASE-LIKE PROTEIN C16A3.02C"/>
    <property type="match status" value="1"/>
</dbReference>
<dbReference type="RefSeq" id="WP_399649257.1">
    <property type="nucleotide sequence ID" value="NZ_JBITYG010000004.1"/>
</dbReference>
<gene>
    <name evidence="2" type="ORF">ACIGXA_16340</name>
</gene>
<protein>
    <submittedName>
        <fullName evidence="2">NAD(P)-dependent alcohol dehydrogenase</fullName>
    </submittedName>
</protein>
<dbReference type="InterPro" id="IPR052733">
    <property type="entry name" value="Chloroplast_QOR"/>
</dbReference>
<proteinExistence type="predicted"/>
<keyword evidence="3" id="KW-1185">Reference proteome</keyword>
<dbReference type="Gene3D" id="3.40.50.720">
    <property type="entry name" value="NAD(P)-binding Rossmann-like Domain"/>
    <property type="match status" value="1"/>
</dbReference>
<dbReference type="InterPro" id="IPR036291">
    <property type="entry name" value="NAD(P)-bd_dom_sf"/>
</dbReference>
<evidence type="ECO:0000313" key="2">
    <source>
        <dbReference type="EMBL" id="MFI9102087.1"/>
    </source>
</evidence>
<name>A0ABW8C886_9ACTN</name>
<accession>A0ABW8C886</accession>
<dbReference type="Pfam" id="PF13602">
    <property type="entry name" value="ADH_zinc_N_2"/>
    <property type="match status" value="1"/>
</dbReference>
<dbReference type="CDD" id="cd08267">
    <property type="entry name" value="MDR1"/>
    <property type="match status" value="1"/>
</dbReference>
<dbReference type="SUPFAM" id="SSF51735">
    <property type="entry name" value="NAD(P)-binding Rossmann-fold domains"/>
    <property type="match status" value="1"/>
</dbReference>
<dbReference type="PANTHER" id="PTHR44013:SF1">
    <property type="entry name" value="ZINC-TYPE ALCOHOL DEHYDROGENASE-LIKE PROTEIN C16A3.02C"/>
    <property type="match status" value="1"/>
</dbReference>
<dbReference type="Gene3D" id="3.90.180.10">
    <property type="entry name" value="Medium-chain alcohol dehydrogenases, catalytic domain"/>
    <property type="match status" value="1"/>
</dbReference>
<dbReference type="PROSITE" id="PS01162">
    <property type="entry name" value="QOR_ZETA_CRYSTAL"/>
    <property type="match status" value="1"/>
</dbReference>
<feature type="domain" description="Enoyl reductase (ER)" evidence="1">
    <location>
        <begin position="10"/>
        <end position="321"/>
    </location>
</feature>
<comment type="caution">
    <text evidence="2">The sequence shown here is derived from an EMBL/GenBank/DDBJ whole genome shotgun (WGS) entry which is preliminary data.</text>
</comment>
<dbReference type="Proteomes" id="UP001614394">
    <property type="component" value="Unassembled WGS sequence"/>
</dbReference>
<dbReference type="InterPro" id="IPR011032">
    <property type="entry name" value="GroES-like_sf"/>
</dbReference>
<dbReference type="Pfam" id="PF08240">
    <property type="entry name" value="ADH_N"/>
    <property type="match status" value="1"/>
</dbReference>
<dbReference type="SUPFAM" id="SSF50129">
    <property type="entry name" value="GroES-like"/>
    <property type="match status" value="1"/>
</dbReference>
<evidence type="ECO:0000259" key="1">
    <source>
        <dbReference type="SMART" id="SM00829"/>
    </source>
</evidence>
<evidence type="ECO:0000313" key="3">
    <source>
        <dbReference type="Proteomes" id="UP001614394"/>
    </source>
</evidence>
<dbReference type="InterPro" id="IPR013154">
    <property type="entry name" value="ADH-like_N"/>
</dbReference>